<dbReference type="OrthoDB" id="298344at2759"/>
<evidence type="ECO:0000313" key="2">
    <source>
        <dbReference type="EMBL" id="KIO20543.1"/>
    </source>
</evidence>
<name>A0A0C3KGD7_9AGAM</name>
<organism evidence="2 3">
    <name type="scientific">Tulasnella calospora MUT 4182</name>
    <dbReference type="NCBI Taxonomy" id="1051891"/>
    <lineage>
        <taxon>Eukaryota</taxon>
        <taxon>Fungi</taxon>
        <taxon>Dikarya</taxon>
        <taxon>Basidiomycota</taxon>
        <taxon>Agaricomycotina</taxon>
        <taxon>Agaricomycetes</taxon>
        <taxon>Cantharellales</taxon>
        <taxon>Tulasnellaceae</taxon>
        <taxon>Tulasnella</taxon>
    </lineage>
</organism>
<dbReference type="AlphaFoldDB" id="A0A0C3KGD7"/>
<dbReference type="GO" id="GO:0005737">
    <property type="term" value="C:cytoplasm"/>
    <property type="evidence" value="ECO:0007669"/>
    <property type="project" value="TreeGrafter"/>
</dbReference>
<dbReference type="SMART" id="SM00558">
    <property type="entry name" value="JmjC"/>
    <property type="match status" value="1"/>
</dbReference>
<feature type="domain" description="JmjC" evidence="1">
    <location>
        <begin position="59"/>
        <end position="218"/>
    </location>
</feature>
<gene>
    <name evidence="2" type="ORF">M407DRAFT_10822</name>
</gene>
<dbReference type="SUPFAM" id="SSF51197">
    <property type="entry name" value="Clavaminate synthase-like"/>
    <property type="match status" value="1"/>
</dbReference>
<dbReference type="InterPro" id="IPR003347">
    <property type="entry name" value="JmjC_dom"/>
</dbReference>
<dbReference type="InterPro" id="IPR050910">
    <property type="entry name" value="JMJD6_ArgDemeth/LysHydrox"/>
</dbReference>
<dbReference type="EMBL" id="KN823170">
    <property type="protein sequence ID" value="KIO20543.1"/>
    <property type="molecule type" value="Genomic_DNA"/>
</dbReference>
<protein>
    <recommendedName>
        <fullName evidence="1">JmjC domain-containing protein</fullName>
    </recommendedName>
</protein>
<evidence type="ECO:0000313" key="3">
    <source>
        <dbReference type="Proteomes" id="UP000054248"/>
    </source>
</evidence>
<dbReference type="HOGENOM" id="CLU_1240936_0_0_1"/>
<reference evidence="3" key="2">
    <citation type="submission" date="2015-01" db="EMBL/GenBank/DDBJ databases">
        <title>Evolutionary Origins and Diversification of the Mycorrhizal Mutualists.</title>
        <authorList>
            <consortium name="DOE Joint Genome Institute"/>
            <consortium name="Mycorrhizal Genomics Consortium"/>
            <person name="Kohler A."/>
            <person name="Kuo A."/>
            <person name="Nagy L.G."/>
            <person name="Floudas D."/>
            <person name="Copeland A."/>
            <person name="Barry K.W."/>
            <person name="Cichocki N."/>
            <person name="Veneault-Fourrey C."/>
            <person name="LaButti K."/>
            <person name="Lindquist E.A."/>
            <person name="Lipzen A."/>
            <person name="Lundell T."/>
            <person name="Morin E."/>
            <person name="Murat C."/>
            <person name="Riley R."/>
            <person name="Ohm R."/>
            <person name="Sun H."/>
            <person name="Tunlid A."/>
            <person name="Henrissat B."/>
            <person name="Grigoriev I.V."/>
            <person name="Hibbett D.S."/>
            <person name="Martin F."/>
        </authorList>
    </citation>
    <scope>NUCLEOTIDE SEQUENCE [LARGE SCALE GENOMIC DNA]</scope>
    <source>
        <strain evidence="3">MUT 4182</strain>
    </source>
</reference>
<proteinExistence type="predicted"/>
<dbReference type="STRING" id="1051891.A0A0C3KGD7"/>
<accession>A0A0C3KGD7</accession>
<keyword evidence="3" id="KW-1185">Reference proteome</keyword>
<dbReference type="PROSITE" id="PS51184">
    <property type="entry name" value="JMJC"/>
    <property type="match status" value="1"/>
</dbReference>
<evidence type="ECO:0000259" key="1">
    <source>
        <dbReference type="PROSITE" id="PS51184"/>
    </source>
</evidence>
<dbReference type="PANTHER" id="PTHR12480">
    <property type="entry name" value="ARGININE DEMETHYLASE AND LYSYL-HYDROXYLASE JMJD"/>
    <property type="match status" value="1"/>
</dbReference>
<sequence>MPETKITVRNVSTREDAEMTFREYIEYARTVTELGDDEAEPLYGKDAPCPRQWGEWLGPEVVPERTLPFSPDDIFWHLEPDERPETLMTYLGIGGTYTPCHKDPCASQGQNLMTYAEPGASSVWFFTASHEAFKVARHFKETHQTELDWEATFLTPSEFLDFPCTVYVCEQGVGDLVLVPRRSCHQVVNLGGLNIKTSWSRMTPLSIREAVTDECPIYRRLST</sequence>
<dbReference type="PANTHER" id="PTHR12480:SF35">
    <property type="entry name" value="TRANSCRIPTION FACTOR JUMONJI, JMJC DOMAIN-CONTAINING PROTEIN"/>
    <property type="match status" value="1"/>
</dbReference>
<reference evidence="2 3" key="1">
    <citation type="submission" date="2014-04" db="EMBL/GenBank/DDBJ databases">
        <authorList>
            <consortium name="DOE Joint Genome Institute"/>
            <person name="Kuo A."/>
            <person name="Girlanda M."/>
            <person name="Perotto S."/>
            <person name="Kohler A."/>
            <person name="Nagy L.G."/>
            <person name="Floudas D."/>
            <person name="Copeland A."/>
            <person name="Barry K.W."/>
            <person name="Cichocki N."/>
            <person name="Veneault-Fourrey C."/>
            <person name="LaButti K."/>
            <person name="Lindquist E.A."/>
            <person name="Lipzen A."/>
            <person name="Lundell T."/>
            <person name="Morin E."/>
            <person name="Murat C."/>
            <person name="Sun H."/>
            <person name="Tunlid A."/>
            <person name="Henrissat B."/>
            <person name="Grigoriev I.V."/>
            <person name="Hibbett D.S."/>
            <person name="Martin F."/>
            <person name="Nordberg H.P."/>
            <person name="Cantor M.N."/>
            <person name="Hua S.X."/>
        </authorList>
    </citation>
    <scope>NUCLEOTIDE SEQUENCE [LARGE SCALE GENOMIC DNA]</scope>
    <source>
        <strain evidence="2 3">MUT 4182</strain>
    </source>
</reference>
<dbReference type="Proteomes" id="UP000054248">
    <property type="component" value="Unassembled WGS sequence"/>
</dbReference>
<dbReference type="Gene3D" id="2.60.120.650">
    <property type="entry name" value="Cupin"/>
    <property type="match status" value="1"/>
</dbReference>
<dbReference type="Pfam" id="PF02373">
    <property type="entry name" value="JmjC"/>
    <property type="match status" value="1"/>
</dbReference>